<evidence type="ECO:0000313" key="1">
    <source>
        <dbReference type="EMBL" id="UVC15287.1"/>
    </source>
</evidence>
<dbReference type="Pfam" id="PF13589">
    <property type="entry name" value="HATPase_c_3"/>
    <property type="match status" value="1"/>
</dbReference>
<dbReference type="GO" id="GO:0005524">
    <property type="term" value="F:ATP binding"/>
    <property type="evidence" value="ECO:0007669"/>
    <property type="project" value="UniProtKB-KW"/>
</dbReference>
<dbReference type="Proteomes" id="UP001058098">
    <property type="component" value="Chromosome"/>
</dbReference>
<keyword evidence="1" id="KW-0547">Nucleotide-binding</keyword>
<keyword evidence="1" id="KW-0067">ATP-binding</keyword>
<gene>
    <name evidence="1" type="ORF">IHQ72_32955</name>
</gene>
<organism evidence="1 2">
    <name type="scientific">Mesorhizobium onobrychidis</name>
    <dbReference type="NCBI Taxonomy" id="2775404"/>
    <lineage>
        <taxon>Bacteria</taxon>
        <taxon>Pseudomonadati</taxon>
        <taxon>Pseudomonadota</taxon>
        <taxon>Alphaproteobacteria</taxon>
        <taxon>Hyphomicrobiales</taxon>
        <taxon>Phyllobacteriaceae</taxon>
        <taxon>Mesorhizobium</taxon>
    </lineage>
</organism>
<dbReference type="InterPro" id="IPR036890">
    <property type="entry name" value="HATPase_C_sf"/>
</dbReference>
<name>A0ABY5QXV0_9HYPH</name>
<dbReference type="SUPFAM" id="SSF55874">
    <property type="entry name" value="ATPase domain of HSP90 chaperone/DNA topoisomerase II/histidine kinase"/>
    <property type="match status" value="1"/>
</dbReference>
<reference evidence="1" key="1">
    <citation type="submission" date="2020-09" db="EMBL/GenBank/DDBJ databases">
        <title>Rhizobia associated with sainfoin plants.</title>
        <authorList>
            <person name="Asharfi S."/>
            <person name="Kuzmanovic N."/>
            <person name="Bunk B."/>
            <person name="Sproeer C."/>
            <person name="Becker M."/>
            <person name="Thuenen T."/>
        </authorList>
    </citation>
    <scope>NUCLEOTIDE SEQUENCE</scope>
    <source>
        <strain evidence="1">OM4</strain>
    </source>
</reference>
<keyword evidence="2" id="KW-1185">Reference proteome</keyword>
<dbReference type="Gene3D" id="3.30.565.10">
    <property type="entry name" value="Histidine kinase-like ATPase, C-terminal domain"/>
    <property type="match status" value="1"/>
</dbReference>
<evidence type="ECO:0000313" key="2">
    <source>
        <dbReference type="Proteomes" id="UP001058098"/>
    </source>
</evidence>
<accession>A0ABY5QXV0</accession>
<protein>
    <submittedName>
        <fullName evidence="1">ATP-binding protein</fullName>
    </submittedName>
</protein>
<proteinExistence type="predicted"/>
<sequence>MDQSKSGQSVLFDSRFLDRYAGPIISDTGVAIVELVANAWDAFATKVEITWPDRANGGLFSIRDDGKGMTADQFQQRWGTLDYDKLSMEGNRSTPPPELKHFGPRDPYGRNGRGRHAAFRFSDPYIIATWRDGIETSFEVKRGVNQPFEMRQLASQQRDGSSHGTEIRATTVSNLAMAADTAREVLGTRFLADPNFEVFIDGTRVTFDDIPRHSMDRVKVEVPGHGTAEIVVIDSLKSDKTTKQHGIAWRVKSRLVGSPSWVGFDHERVVDGRTSEAKRFLFIIFADFLDDSVTPDWTGFNADSVAWKETLPRVHNAIKATLSEFTADKRREAKATVRETHFTSIAKLPPAGRERWNQFVDQVVDTCPSITVDQLGQVAGILATLEVSTSKYGVISKLHDFVPDDFDALDSILQDWTIRLAKDALDEIQSRLKLIAELDVKLRDPSMSEVGDLQPLIDKSLWVFGPEYESIEFTSNKGMTEVVRKFFGATSPVSRLRPDYVIVPDGSVGLYSRDSYDPSGEVIGTDRLVIAEIKRAGIGIGSDQITQPWNYAKMLKTGGHISDATSVTCFVLGSTIEAGENEPTTRGNVVIVPMTYNVFIRRAQARMLGLRAKLADVPFLQEYVEELAPKQSNLELAGIAASA</sequence>
<dbReference type="EMBL" id="CP062229">
    <property type="protein sequence ID" value="UVC15287.1"/>
    <property type="molecule type" value="Genomic_DNA"/>
</dbReference>